<proteinExistence type="predicted"/>
<gene>
    <name evidence="1" type="ORF">JOF53_000590</name>
</gene>
<accession>A0ABS5A548</accession>
<reference evidence="1 2" key="1">
    <citation type="submission" date="2021-03" db="EMBL/GenBank/DDBJ databases">
        <title>Sequencing the genomes of 1000 actinobacteria strains.</title>
        <authorList>
            <person name="Klenk H.-P."/>
        </authorList>
    </citation>
    <scope>NUCLEOTIDE SEQUENCE [LARGE SCALE GENOMIC DNA]</scope>
    <source>
        <strain evidence="1 2">DSM 44580</strain>
    </source>
</reference>
<sequence length="263" mass="27478">MDVHNGHGGQRTLLYLMSGNRGGVAVRQEVGRGGSRVAGTLELPGLAASAVLPLVRSLAQATDPRAGLAEPERSERLTDALGRTGEAVWEPVLAEWPDLTGTRVELSPIGDVLALPLHTARYRGLPVCTVLDLAAPPHGGSPPAGPPSEELWEGLRDPAAQRVTCHGILDAERPWRSSVLLGRRLGTPLVVLSAGRLSAFEALPVVGALWPLPDPAATAALLADLHRALVRTPGADSLGDVVGTAFRHGLQVAVWGAFVHFGA</sequence>
<dbReference type="EMBL" id="JAGIOO010000001">
    <property type="protein sequence ID" value="MBP2471718.1"/>
    <property type="molecule type" value="Genomic_DNA"/>
</dbReference>
<dbReference type="Proteomes" id="UP001519363">
    <property type="component" value="Unassembled WGS sequence"/>
</dbReference>
<dbReference type="RefSeq" id="WP_143342644.1">
    <property type="nucleotide sequence ID" value="NZ_JAGIOO010000001.1"/>
</dbReference>
<evidence type="ECO:0000313" key="2">
    <source>
        <dbReference type="Proteomes" id="UP001519363"/>
    </source>
</evidence>
<organism evidence="1 2">
    <name type="scientific">Crossiella equi</name>
    <dbReference type="NCBI Taxonomy" id="130796"/>
    <lineage>
        <taxon>Bacteria</taxon>
        <taxon>Bacillati</taxon>
        <taxon>Actinomycetota</taxon>
        <taxon>Actinomycetes</taxon>
        <taxon>Pseudonocardiales</taxon>
        <taxon>Pseudonocardiaceae</taxon>
        <taxon>Crossiella</taxon>
    </lineage>
</organism>
<keyword evidence="2" id="KW-1185">Reference proteome</keyword>
<comment type="caution">
    <text evidence="1">The sequence shown here is derived from an EMBL/GenBank/DDBJ whole genome shotgun (WGS) entry which is preliminary data.</text>
</comment>
<evidence type="ECO:0000313" key="1">
    <source>
        <dbReference type="EMBL" id="MBP2471718.1"/>
    </source>
</evidence>
<name>A0ABS5A548_9PSEU</name>
<protein>
    <submittedName>
        <fullName evidence="1">Uncharacterized protein</fullName>
    </submittedName>
</protein>